<gene>
    <name evidence="2" type="ORF">DERYTH_LOCUS27589</name>
</gene>
<proteinExistence type="predicted"/>
<dbReference type="InterPro" id="IPR015898">
    <property type="entry name" value="G-protein_gamma-like_dom"/>
</dbReference>
<comment type="caution">
    <text evidence="2">The sequence shown here is derived from an EMBL/GenBank/DDBJ whole genome shotgun (WGS) entry which is preliminary data.</text>
</comment>
<reference evidence="2" key="1">
    <citation type="submission" date="2021-06" db="EMBL/GenBank/DDBJ databases">
        <authorList>
            <person name="Kallberg Y."/>
            <person name="Tangrot J."/>
            <person name="Rosling A."/>
        </authorList>
    </citation>
    <scope>NUCLEOTIDE SEQUENCE</scope>
    <source>
        <strain evidence="2">MA453B</strain>
    </source>
</reference>
<dbReference type="Pfam" id="PF00631">
    <property type="entry name" value="G-gamma"/>
    <property type="match status" value="1"/>
</dbReference>
<dbReference type="Proteomes" id="UP000789405">
    <property type="component" value="Unassembled WGS sequence"/>
</dbReference>
<feature type="non-terminal residue" evidence="2">
    <location>
        <position position="1"/>
    </location>
</feature>
<keyword evidence="3" id="KW-1185">Reference proteome</keyword>
<dbReference type="EMBL" id="CAJVPY010064057">
    <property type="protein sequence ID" value="CAG8823894.1"/>
    <property type="molecule type" value="Genomic_DNA"/>
</dbReference>
<dbReference type="GO" id="GO:0007186">
    <property type="term" value="P:G protein-coupled receptor signaling pathway"/>
    <property type="evidence" value="ECO:0007669"/>
    <property type="project" value="InterPro"/>
</dbReference>
<organism evidence="2 3">
    <name type="scientific">Dentiscutata erythropus</name>
    <dbReference type="NCBI Taxonomy" id="1348616"/>
    <lineage>
        <taxon>Eukaryota</taxon>
        <taxon>Fungi</taxon>
        <taxon>Fungi incertae sedis</taxon>
        <taxon>Mucoromycota</taxon>
        <taxon>Glomeromycotina</taxon>
        <taxon>Glomeromycetes</taxon>
        <taxon>Diversisporales</taxon>
        <taxon>Gigasporaceae</taxon>
        <taxon>Dentiscutata</taxon>
    </lineage>
</organism>
<name>A0A9N9KEJ9_9GLOM</name>
<evidence type="ECO:0000313" key="2">
    <source>
        <dbReference type="EMBL" id="CAG8823894.1"/>
    </source>
</evidence>
<dbReference type="AlphaFoldDB" id="A0A9N9KEJ9"/>
<evidence type="ECO:0000313" key="3">
    <source>
        <dbReference type="Proteomes" id="UP000789405"/>
    </source>
</evidence>
<dbReference type="OrthoDB" id="19232at2759"/>
<protein>
    <submittedName>
        <fullName evidence="2">554_t:CDS:1</fullName>
    </submittedName>
</protein>
<sequence>LIEYVQSTKDYLVPSVWGPAGPADPFVTKNRVLCGECIIS</sequence>
<accession>A0A9N9KEJ9</accession>
<feature type="domain" description="G protein gamma" evidence="1">
    <location>
        <begin position="1"/>
        <end position="39"/>
    </location>
</feature>
<evidence type="ECO:0000259" key="1">
    <source>
        <dbReference type="Pfam" id="PF00631"/>
    </source>
</evidence>